<dbReference type="eggNOG" id="ENOG502SXF9">
    <property type="taxonomic scope" value="Eukaryota"/>
</dbReference>
<feature type="domain" description="Fungal-type protein kinase" evidence="2">
    <location>
        <begin position="335"/>
        <end position="378"/>
    </location>
</feature>
<dbReference type="AlphaFoldDB" id="S8DXS1"/>
<protein>
    <recommendedName>
        <fullName evidence="2">Fungal-type protein kinase domain-containing protein</fullName>
    </recommendedName>
</protein>
<keyword evidence="4" id="KW-1185">Reference proteome</keyword>
<evidence type="ECO:0000313" key="4">
    <source>
        <dbReference type="Proteomes" id="UP000015241"/>
    </source>
</evidence>
<sequence>WHGIAMVFEVKNAADPINESAPWPSVRQGATATGVLTQLAKSARNLMLTHGMLFVFVVGIHKDSARIYRFDRAGCVVSRSFNIKTTPWPLHELLWRVCHYRAPAGDLPTEPLIPRLLGEDPTLFPASDQDKDMADEKCKETGQRSLSEDERQACRWVAIAKYDSDENCIGSTRILLYRVRSLNPQLFSRATVVWEGYEDRTWKRLAVKDAWRQVARDREDAFYDQIRESMQDRSWRDVLDDYKFMHGRTDGGKLRLPPFPFGPDDSMSSFVGFLLDLDYGFNWVELLQLEGWEVSEESWRRYVEEYDSNLPQGGRPAPPEKEISPMGDMKQDGITEQSKAERENGTFYFMAIDILEADATHDVRHDLESFFWLLLWVVLRYTATTCFPPNEPYETVFGAHTDNLSACVKYNFLRREMYWEVKGNKPLTTLIRKYKQLCYFSLRRPLEPGGEIPLTHDAILDLFNEALADPGWPHDDHAL</sequence>
<feature type="compositionally biased region" description="Basic and acidic residues" evidence="1">
    <location>
        <begin position="318"/>
        <end position="330"/>
    </location>
</feature>
<feature type="domain" description="Fungal-type protein kinase" evidence="2">
    <location>
        <begin position="32"/>
        <end position="228"/>
    </location>
</feature>
<dbReference type="OrthoDB" id="2797568at2759"/>
<proteinExistence type="predicted"/>
<dbReference type="PANTHER" id="PTHR38248:SF2">
    <property type="entry name" value="FUNK1 11"/>
    <property type="match status" value="1"/>
</dbReference>
<dbReference type="InterPro" id="IPR040976">
    <property type="entry name" value="Pkinase_fungal"/>
</dbReference>
<evidence type="ECO:0000256" key="1">
    <source>
        <dbReference type="SAM" id="MobiDB-lite"/>
    </source>
</evidence>
<evidence type="ECO:0000313" key="3">
    <source>
        <dbReference type="EMBL" id="EPS95933.1"/>
    </source>
</evidence>
<feature type="region of interest" description="Disordered" evidence="1">
    <location>
        <begin position="310"/>
        <end position="330"/>
    </location>
</feature>
<reference evidence="3 4" key="1">
    <citation type="journal article" date="2012" name="Science">
        <title>The Paleozoic origin of enzymatic lignin decomposition reconstructed from 31 fungal genomes.</title>
        <authorList>
            <person name="Floudas D."/>
            <person name="Binder M."/>
            <person name="Riley R."/>
            <person name="Barry K."/>
            <person name="Blanchette R.A."/>
            <person name="Henrissat B."/>
            <person name="Martinez A.T."/>
            <person name="Otillar R."/>
            <person name="Spatafora J.W."/>
            <person name="Yadav J.S."/>
            <person name="Aerts A."/>
            <person name="Benoit I."/>
            <person name="Boyd A."/>
            <person name="Carlson A."/>
            <person name="Copeland A."/>
            <person name="Coutinho P.M."/>
            <person name="de Vries R.P."/>
            <person name="Ferreira P."/>
            <person name="Findley K."/>
            <person name="Foster B."/>
            <person name="Gaskell J."/>
            <person name="Glotzer D."/>
            <person name="Gorecki P."/>
            <person name="Heitman J."/>
            <person name="Hesse C."/>
            <person name="Hori C."/>
            <person name="Igarashi K."/>
            <person name="Jurgens J.A."/>
            <person name="Kallen N."/>
            <person name="Kersten P."/>
            <person name="Kohler A."/>
            <person name="Kuees U."/>
            <person name="Kumar T.K.A."/>
            <person name="Kuo A."/>
            <person name="LaButti K."/>
            <person name="Larrondo L.F."/>
            <person name="Lindquist E."/>
            <person name="Ling A."/>
            <person name="Lombard V."/>
            <person name="Lucas S."/>
            <person name="Lundell T."/>
            <person name="Martin R."/>
            <person name="McLaughlin D.J."/>
            <person name="Morgenstern I."/>
            <person name="Morin E."/>
            <person name="Murat C."/>
            <person name="Nagy L.G."/>
            <person name="Nolan M."/>
            <person name="Ohm R.A."/>
            <person name="Patyshakuliyeva A."/>
            <person name="Rokas A."/>
            <person name="Ruiz-Duenas F.J."/>
            <person name="Sabat G."/>
            <person name="Salamov A."/>
            <person name="Samejima M."/>
            <person name="Schmutz J."/>
            <person name="Slot J.C."/>
            <person name="St John F."/>
            <person name="Stenlid J."/>
            <person name="Sun H."/>
            <person name="Sun S."/>
            <person name="Syed K."/>
            <person name="Tsang A."/>
            <person name="Wiebenga A."/>
            <person name="Young D."/>
            <person name="Pisabarro A."/>
            <person name="Eastwood D.C."/>
            <person name="Martin F."/>
            <person name="Cullen D."/>
            <person name="Grigoriev I.V."/>
            <person name="Hibbett D.S."/>
        </authorList>
    </citation>
    <scope>NUCLEOTIDE SEQUENCE</scope>
    <source>
        <strain evidence="4">FP-58527</strain>
    </source>
</reference>
<accession>S8DXS1</accession>
<feature type="non-terminal residue" evidence="3">
    <location>
        <position position="479"/>
    </location>
</feature>
<name>S8DXS1_FOMSC</name>
<dbReference type="Pfam" id="PF17667">
    <property type="entry name" value="Pkinase_fungal"/>
    <property type="match status" value="2"/>
</dbReference>
<dbReference type="EMBL" id="KE504197">
    <property type="protein sequence ID" value="EPS95933.1"/>
    <property type="molecule type" value="Genomic_DNA"/>
</dbReference>
<organism evidence="3 4">
    <name type="scientific">Fomitopsis schrenkii</name>
    <name type="common">Brown rot fungus</name>
    <dbReference type="NCBI Taxonomy" id="2126942"/>
    <lineage>
        <taxon>Eukaryota</taxon>
        <taxon>Fungi</taxon>
        <taxon>Dikarya</taxon>
        <taxon>Basidiomycota</taxon>
        <taxon>Agaricomycotina</taxon>
        <taxon>Agaricomycetes</taxon>
        <taxon>Polyporales</taxon>
        <taxon>Fomitopsis</taxon>
    </lineage>
</organism>
<dbReference type="PANTHER" id="PTHR38248">
    <property type="entry name" value="FUNK1 6"/>
    <property type="match status" value="1"/>
</dbReference>
<feature type="non-terminal residue" evidence="3">
    <location>
        <position position="1"/>
    </location>
</feature>
<gene>
    <name evidence="3" type="ORF">FOMPIDRAFT_7878</name>
</gene>
<dbReference type="Proteomes" id="UP000015241">
    <property type="component" value="Unassembled WGS sequence"/>
</dbReference>
<dbReference type="STRING" id="743788.S8DXS1"/>
<dbReference type="InParanoid" id="S8DXS1"/>
<dbReference type="HOGENOM" id="CLU_010865_0_0_1"/>
<evidence type="ECO:0000259" key="2">
    <source>
        <dbReference type="Pfam" id="PF17667"/>
    </source>
</evidence>